<comment type="similarity">
    <text evidence="2">Belongs to the glycosyltransferase 2 family.</text>
</comment>
<dbReference type="GO" id="GO:0016020">
    <property type="term" value="C:membrane"/>
    <property type="evidence" value="ECO:0007669"/>
    <property type="project" value="UniProtKB-SubCell"/>
</dbReference>
<dbReference type="GO" id="GO:0009247">
    <property type="term" value="P:glycolipid biosynthetic process"/>
    <property type="evidence" value="ECO:0007669"/>
    <property type="project" value="TreeGrafter"/>
</dbReference>
<dbReference type="Gene3D" id="3.90.550.10">
    <property type="entry name" value="Spore Coat Polysaccharide Biosynthesis Protein SpsA, Chain A"/>
    <property type="match status" value="1"/>
</dbReference>
<dbReference type="Pfam" id="PF00535">
    <property type="entry name" value="Glycos_transf_2"/>
    <property type="match status" value="1"/>
</dbReference>
<dbReference type="CDD" id="cd06442">
    <property type="entry name" value="DPM1_like"/>
    <property type="match status" value="1"/>
</dbReference>
<dbReference type="InterPro" id="IPR029044">
    <property type="entry name" value="Nucleotide-diphossugar_trans"/>
</dbReference>
<gene>
    <name evidence="11" type="ORF">EP47_11930</name>
</gene>
<keyword evidence="5 8" id="KW-0812">Transmembrane</keyword>
<evidence type="ECO:0000259" key="10">
    <source>
        <dbReference type="Pfam" id="PF04138"/>
    </source>
</evidence>
<evidence type="ECO:0000256" key="6">
    <source>
        <dbReference type="ARBA" id="ARBA00022989"/>
    </source>
</evidence>
<comment type="subcellular location">
    <subcellularLocation>
        <location evidence="1">Membrane</location>
        <topology evidence="1">Multi-pass membrane protein</topology>
    </subcellularLocation>
</comment>
<dbReference type="STRING" id="1498499.EP47_11930"/>
<reference evidence="11 12" key="1">
    <citation type="submission" date="2014-05" db="EMBL/GenBank/DDBJ databases">
        <authorList>
            <person name="Rizzardi K."/>
            <person name="Winiecka-Krusnell J."/>
            <person name="Ramliden M."/>
            <person name="Alm E."/>
            <person name="Andersson S."/>
            <person name="Byfors S."/>
        </authorList>
    </citation>
    <scope>NUCLEOTIDE SEQUENCE [LARGE SCALE GENOMIC DNA]</scope>
    <source>
        <strain evidence="11 12">LEGN</strain>
    </source>
</reference>
<dbReference type="PANTHER" id="PTHR43398">
    <property type="entry name" value="DOLICHOL-PHOSPHATE MANNOSYLTRANSFERASE SUBUNIT 1"/>
    <property type="match status" value="1"/>
</dbReference>
<dbReference type="OrthoDB" id="9811884at2"/>
<evidence type="ECO:0000256" key="8">
    <source>
        <dbReference type="SAM" id="Phobius"/>
    </source>
</evidence>
<evidence type="ECO:0000313" key="12">
    <source>
        <dbReference type="Proteomes" id="UP000054422"/>
    </source>
</evidence>
<keyword evidence="3" id="KW-0328">Glycosyltransferase</keyword>
<dbReference type="Pfam" id="PF04138">
    <property type="entry name" value="GtrA_DPMS_TM"/>
    <property type="match status" value="1"/>
</dbReference>
<dbReference type="AlphaFoldDB" id="A0A0A2STN6"/>
<keyword evidence="6 8" id="KW-1133">Transmembrane helix</keyword>
<feature type="transmembrane region" description="Helical" evidence="8">
    <location>
        <begin position="318"/>
        <end position="337"/>
    </location>
</feature>
<feature type="transmembrane region" description="Helical" evidence="8">
    <location>
        <begin position="349"/>
        <end position="366"/>
    </location>
</feature>
<evidence type="ECO:0000313" key="11">
    <source>
        <dbReference type="EMBL" id="KGP64465.1"/>
    </source>
</evidence>
<evidence type="ECO:0000259" key="9">
    <source>
        <dbReference type="Pfam" id="PF00535"/>
    </source>
</evidence>
<dbReference type="EMBL" id="JNCF01000001">
    <property type="protein sequence ID" value="KGP64465.1"/>
    <property type="molecule type" value="Genomic_DNA"/>
</dbReference>
<keyword evidence="7 8" id="KW-0472">Membrane</keyword>
<dbReference type="GO" id="GO:0000271">
    <property type="term" value="P:polysaccharide biosynthetic process"/>
    <property type="evidence" value="ECO:0007669"/>
    <property type="project" value="InterPro"/>
</dbReference>
<dbReference type="InterPro" id="IPR039528">
    <property type="entry name" value="DPM1-like"/>
</dbReference>
<name>A0A0A2STN6_9GAMM</name>
<keyword evidence="4 11" id="KW-0808">Transferase</keyword>
<dbReference type="Proteomes" id="UP000054422">
    <property type="component" value="Unassembled WGS sequence"/>
</dbReference>
<dbReference type="RefSeq" id="WP_052117504.1">
    <property type="nucleotide sequence ID" value="NZ_JNCF01000001.1"/>
</dbReference>
<evidence type="ECO:0000256" key="2">
    <source>
        <dbReference type="ARBA" id="ARBA00006739"/>
    </source>
</evidence>
<dbReference type="GO" id="GO:0004582">
    <property type="term" value="F:dolichyl-phosphate beta-D-mannosyltransferase activity"/>
    <property type="evidence" value="ECO:0007669"/>
    <property type="project" value="InterPro"/>
</dbReference>
<accession>A0A0A2STN6</accession>
<protein>
    <submittedName>
        <fullName evidence="11">Glycosyl transferase</fullName>
    </submittedName>
</protein>
<dbReference type="PANTHER" id="PTHR43398:SF1">
    <property type="entry name" value="DOLICHOL-PHOSPHATE MANNOSYLTRANSFERASE SUBUNIT 1"/>
    <property type="match status" value="1"/>
</dbReference>
<dbReference type="InterPro" id="IPR001173">
    <property type="entry name" value="Glyco_trans_2-like"/>
</dbReference>
<organism evidence="11 12">
    <name type="scientific">Legionella norrlandica</name>
    <dbReference type="NCBI Taxonomy" id="1498499"/>
    <lineage>
        <taxon>Bacteria</taxon>
        <taxon>Pseudomonadati</taxon>
        <taxon>Pseudomonadota</taxon>
        <taxon>Gammaproteobacteria</taxon>
        <taxon>Legionellales</taxon>
        <taxon>Legionellaceae</taxon>
        <taxon>Legionella</taxon>
    </lineage>
</organism>
<keyword evidence="12" id="KW-1185">Reference proteome</keyword>
<feature type="domain" description="GtrA/DPMS transmembrane" evidence="10">
    <location>
        <begin position="250"/>
        <end position="371"/>
    </location>
</feature>
<evidence type="ECO:0000256" key="3">
    <source>
        <dbReference type="ARBA" id="ARBA00022676"/>
    </source>
</evidence>
<feature type="transmembrane region" description="Helical" evidence="8">
    <location>
        <begin position="276"/>
        <end position="297"/>
    </location>
</feature>
<feature type="transmembrane region" description="Helical" evidence="8">
    <location>
        <begin position="246"/>
        <end position="264"/>
    </location>
</feature>
<proteinExistence type="inferred from homology"/>
<sequence length="385" mass="43675">MAKEKVIVIIPTYNEEDNISHTIDLILDETASLRDYQVEVLVFDSHSTDSTASIVRERAKTSHRVHFAEEPQKTGLGSAYLQAMWIAMDKLCADVVFEFDADGSHQPCYIGPMLELSKEYDVVVGSRYISGGEIPPNWGIHRKLLSIGGNWIARLLLTGKYKDLTSGLRATRTNLLRQLLPSAFLSRNYAYKLELYWLLHKAKAKIVEFPIRFIDREKGKSKLPKNSMLDTLRVLFTLRMKELRQYITMCCVGSLGALIQFSVYNGLRNLNHSALVSSQIAISAAIVSNFIFHHSITFKQKVDYRTTKVAIIGRFSQFIAYSAFMVYFQSLWVHMFVNYFGQGVLKENIILASGLGIGSIVNYLFYSNVIWPKNSTHSLNSNTSK</sequence>
<dbReference type="SUPFAM" id="SSF53448">
    <property type="entry name" value="Nucleotide-diphospho-sugar transferases"/>
    <property type="match status" value="1"/>
</dbReference>
<feature type="domain" description="Glycosyltransferase 2-like" evidence="9">
    <location>
        <begin position="8"/>
        <end position="179"/>
    </location>
</feature>
<comment type="caution">
    <text evidence="11">The sequence shown here is derived from an EMBL/GenBank/DDBJ whole genome shotgun (WGS) entry which is preliminary data.</text>
</comment>
<evidence type="ECO:0000256" key="1">
    <source>
        <dbReference type="ARBA" id="ARBA00004141"/>
    </source>
</evidence>
<evidence type="ECO:0000256" key="7">
    <source>
        <dbReference type="ARBA" id="ARBA00023136"/>
    </source>
</evidence>
<evidence type="ECO:0000256" key="5">
    <source>
        <dbReference type="ARBA" id="ARBA00022692"/>
    </source>
</evidence>
<dbReference type="InterPro" id="IPR007267">
    <property type="entry name" value="GtrA_DPMS_TM"/>
</dbReference>
<evidence type="ECO:0000256" key="4">
    <source>
        <dbReference type="ARBA" id="ARBA00022679"/>
    </source>
</evidence>